<dbReference type="HAMAP" id="MF_01369_B">
    <property type="entry name" value="Ribosomal_uL23_B"/>
    <property type="match status" value="1"/>
</dbReference>
<dbReference type="NCBIfam" id="NF004363">
    <property type="entry name" value="PRK05738.2-4"/>
    <property type="match status" value="1"/>
</dbReference>
<dbReference type="STRING" id="1401328.P856_145"/>
<dbReference type="GO" id="GO:1990904">
    <property type="term" value="C:ribonucleoprotein complex"/>
    <property type="evidence" value="ECO:0007669"/>
    <property type="project" value="UniProtKB-KW"/>
</dbReference>
<sequence>MTVTPYKPKFSNVSSERAYELLRRPIVTEKSTAGSNFGQVTFEVPVKSAKPEIKQAVEDLFNVKVSSINTLLIKGKIKRYRGRLGRRSNYKKAIIILAKGQKIDLMVGI</sequence>
<dbReference type="NCBIfam" id="NF004360">
    <property type="entry name" value="PRK05738.1-5"/>
    <property type="match status" value="1"/>
</dbReference>
<comment type="similarity">
    <text evidence="1 6">Belongs to the universal ribosomal protein uL23 family.</text>
</comment>
<dbReference type="RefSeq" id="WP_025300268.1">
    <property type="nucleotide sequence ID" value="NZ_CP006745.1"/>
</dbReference>
<keyword evidence="5 6" id="KW-0687">Ribonucleoprotein</keyword>
<organism evidence="7 8">
    <name type="scientific">Candidatus Endolissoclinum faulkneri L5</name>
    <dbReference type="NCBI Taxonomy" id="1401328"/>
    <lineage>
        <taxon>Bacteria</taxon>
        <taxon>Pseudomonadati</taxon>
        <taxon>Pseudomonadota</taxon>
        <taxon>Alphaproteobacteria</taxon>
        <taxon>Rhodospirillales</taxon>
        <taxon>Rhodospirillaceae</taxon>
        <taxon>Candidatus Endolissoclinum</taxon>
    </lineage>
</organism>
<reference evidence="7 8" key="1">
    <citation type="journal article" date="2013" name="PLoS ONE">
        <title>Bacterial endosymbiosis in a chordate host: long-term co-evolution and conservation of secondary metabolism.</title>
        <authorList>
            <person name="Kwan J.C."/>
            <person name="Schmidt E.W."/>
        </authorList>
    </citation>
    <scope>NUCLEOTIDE SEQUENCE [LARGE SCALE GENOMIC DNA]</scope>
    <source>
        <strain evidence="8">faulkneri L5</strain>
    </source>
</reference>
<dbReference type="HOGENOM" id="CLU_037562_3_2_5"/>
<dbReference type="FunFam" id="3.30.70.330:FF:000001">
    <property type="entry name" value="50S ribosomal protein L23"/>
    <property type="match status" value="1"/>
</dbReference>
<dbReference type="InterPro" id="IPR013025">
    <property type="entry name" value="Ribosomal_uL23-like"/>
</dbReference>
<dbReference type="PATRIC" id="fig|1401328.3.peg.137"/>
<accession>V9TUL8</accession>
<dbReference type="SUPFAM" id="SSF54189">
    <property type="entry name" value="Ribosomal proteins S24e, L23 and L15e"/>
    <property type="match status" value="1"/>
</dbReference>
<gene>
    <name evidence="6 7" type="primary">rplW</name>
    <name evidence="7" type="ORF">P856_145</name>
</gene>
<keyword evidence="4 6" id="KW-0689">Ribosomal protein</keyword>
<dbReference type="eggNOG" id="COG0089">
    <property type="taxonomic scope" value="Bacteria"/>
</dbReference>
<evidence type="ECO:0000256" key="3">
    <source>
        <dbReference type="ARBA" id="ARBA00022884"/>
    </source>
</evidence>
<evidence type="ECO:0000256" key="4">
    <source>
        <dbReference type="ARBA" id="ARBA00022980"/>
    </source>
</evidence>
<proteinExistence type="inferred from homology"/>
<dbReference type="AlphaFoldDB" id="V9TUL8"/>
<dbReference type="GO" id="GO:0006412">
    <property type="term" value="P:translation"/>
    <property type="evidence" value="ECO:0007669"/>
    <property type="project" value="UniProtKB-UniRule"/>
</dbReference>
<evidence type="ECO:0000256" key="1">
    <source>
        <dbReference type="ARBA" id="ARBA00006700"/>
    </source>
</evidence>
<dbReference type="Gene3D" id="3.30.70.330">
    <property type="match status" value="1"/>
</dbReference>
<comment type="function">
    <text evidence="6">One of the early assembly proteins it binds 23S rRNA. One of the proteins that surrounds the polypeptide exit tunnel on the outside of the ribosome. Forms the main docking site for trigger factor binding to the ribosome.</text>
</comment>
<dbReference type="EMBL" id="CP006745">
    <property type="protein sequence ID" value="AHC73383.1"/>
    <property type="molecule type" value="Genomic_DNA"/>
</dbReference>
<dbReference type="OrthoDB" id="9793353at2"/>
<dbReference type="GO" id="GO:0003735">
    <property type="term" value="F:structural constituent of ribosome"/>
    <property type="evidence" value="ECO:0007669"/>
    <property type="project" value="InterPro"/>
</dbReference>
<dbReference type="GO" id="GO:0019843">
    <property type="term" value="F:rRNA binding"/>
    <property type="evidence" value="ECO:0007669"/>
    <property type="project" value="UniProtKB-UniRule"/>
</dbReference>
<evidence type="ECO:0000313" key="7">
    <source>
        <dbReference type="EMBL" id="AHC73383.1"/>
    </source>
</evidence>
<dbReference type="GO" id="GO:0005840">
    <property type="term" value="C:ribosome"/>
    <property type="evidence" value="ECO:0007669"/>
    <property type="project" value="UniProtKB-KW"/>
</dbReference>
<name>V9TUL8_9PROT</name>
<keyword evidence="3 6" id="KW-0694">RNA-binding</keyword>
<keyword evidence="2 6" id="KW-0699">rRNA-binding</keyword>
<evidence type="ECO:0000256" key="2">
    <source>
        <dbReference type="ARBA" id="ARBA00022730"/>
    </source>
</evidence>
<dbReference type="InterPro" id="IPR012677">
    <property type="entry name" value="Nucleotide-bd_a/b_plait_sf"/>
</dbReference>
<evidence type="ECO:0000256" key="5">
    <source>
        <dbReference type="ARBA" id="ARBA00023274"/>
    </source>
</evidence>
<evidence type="ECO:0000256" key="6">
    <source>
        <dbReference type="HAMAP-Rule" id="MF_01369"/>
    </source>
</evidence>
<dbReference type="Proteomes" id="UP000018700">
    <property type="component" value="Chromosome"/>
</dbReference>
<dbReference type="Pfam" id="PF00276">
    <property type="entry name" value="Ribosomal_L23"/>
    <property type="match status" value="1"/>
</dbReference>
<protein>
    <recommendedName>
        <fullName evidence="6">Large ribosomal subunit protein uL23</fullName>
    </recommendedName>
</protein>
<dbReference type="NCBIfam" id="NF004359">
    <property type="entry name" value="PRK05738.1-3"/>
    <property type="match status" value="1"/>
</dbReference>
<dbReference type="KEGG" id="efk:P856_145"/>
<evidence type="ECO:0000313" key="8">
    <source>
        <dbReference type="Proteomes" id="UP000018700"/>
    </source>
</evidence>
<dbReference type="InterPro" id="IPR012678">
    <property type="entry name" value="Ribosomal_uL23/eL15/eS24_sf"/>
</dbReference>
<keyword evidence="8" id="KW-1185">Reference proteome</keyword>
<dbReference type="PANTHER" id="PTHR11620">
    <property type="entry name" value="60S RIBOSOMAL PROTEIN L23A"/>
    <property type="match status" value="1"/>
</dbReference>
<comment type="subunit">
    <text evidence="6">Part of the 50S ribosomal subunit. Contacts protein L29, and trigger factor when it is bound to the ribosome.</text>
</comment>